<dbReference type="EMBL" id="JBBKZS010000057">
    <property type="protein sequence ID" value="MEJ8860068.1"/>
    <property type="molecule type" value="Genomic_DNA"/>
</dbReference>
<comment type="caution">
    <text evidence="2">The sequence shown here is derived from an EMBL/GenBank/DDBJ whole genome shotgun (WGS) entry which is preliminary data.</text>
</comment>
<dbReference type="RefSeq" id="WP_340340098.1">
    <property type="nucleotide sequence ID" value="NZ_JBBKZS010000057.1"/>
</dbReference>
<dbReference type="SMART" id="SM00901">
    <property type="entry name" value="FRG"/>
    <property type="match status" value="1"/>
</dbReference>
<evidence type="ECO:0000259" key="1">
    <source>
        <dbReference type="SMART" id="SM00901"/>
    </source>
</evidence>
<dbReference type="Pfam" id="PF08867">
    <property type="entry name" value="FRG"/>
    <property type="match status" value="1"/>
</dbReference>
<evidence type="ECO:0000313" key="3">
    <source>
        <dbReference type="Proteomes" id="UP001367030"/>
    </source>
</evidence>
<proteinExistence type="predicted"/>
<evidence type="ECO:0000313" key="2">
    <source>
        <dbReference type="EMBL" id="MEJ8860068.1"/>
    </source>
</evidence>
<organism evidence="2 3">
    <name type="scientific">Variovorax robiniae</name>
    <dbReference type="NCBI Taxonomy" id="1836199"/>
    <lineage>
        <taxon>Bacteria</taxon>
        <taxon>Pseudomonadati</taxon>
        <taxon>Pseudomonadota</taxon>
        <taxon>Betaproteobacteria</taxon>
        <taxon>Burkholderiales</taxon>
        <taxon>Comamonadaceae</taxon>
        <taxon>Variovorax</taxon>
    </lineage>
</organism>
<reference evidence="2 3" key="1">
    <citation type="submission" date="2024-03" db="EMBL/GenBank/DDBJ databases">
        <title>Novel species of the genus Variovorax.</title>
        <authorList>
            <person name="Liu Q."/>
            <person name="Xin Y.-H."/>
        </authorList>
    </citation>
    <scope>NUCLEOTIDE SEQUENCE [LARGE SCALE GENOMIC DNA]</scope>
    <source>
        <strain evidence="2 3">KACC 18901</strain>
    </source>
</reference>
<gene>
    <name evidence="2" type="ORF">WKW79_36410</name>
</gene>
<keyword evidence="3" id="KW-1185">Reference proteome</keyword>
<dbReference type="Proteomes" id="UP001367030">
    <property type="component" value="Unassembled WGS sequence"/>
</dbReference>
<name>A0ABU8XJR8_9BURK</name>
<protein>
    <submittedName>
        <fullName evidence="2">FRG domain-containing protein</fullName>
    </submittedName>
</protein>
<dbReference type="InterPro" id="IPR014966">
    <property type="entry name" value="FRG-dom"/>
</dbReference>
<accession>A0ABU8XJR8</accession>
<sequence length="255" mass="29481">MKEFQVSTLPKYLEEVELRSSHTRIYRGVADPSYQLIPSLGRLDVDPVFGLEKLPGGTLEERRERYEVELLREFKRRAMPFLTILPRSELEWLCLAQHYGVPTRLLDWTINPLVALYFACESKPESGGAVYVRDQTHWQVGAHHDEPFKKAEQIMGIQPDHSDKRFVNQEGVFTLQPDFRVAIDDDATHRIVFNAKAKDHMQWQLAKFGIRASVIYPGLDGVAKDVRALCETTRTGVLREADPYRSLQFWGRPRQ</sequence>
<feature type="domain" description="FRG" evidence="1">
    <location>
        <begin position="20"/>
        <end position="131"/>
    </location>
</feature>